<gene>
    <name evidence="2" type="ORF">IE331_01485</name>
</gene>
<dbReference type="InterPro" id="IPR041657">
    <property type="entry name" value="HTH_17"/>
</dbReference>
<dbReference type="InterPro" id="IPR010093">
    <property type="entry name" value="SinI_DNA-bd"/>
</dbReference>
<dbReference type="NCBIfam" id="TIGR01764">
    <property type="entry name" value="excise"/>
    <property type="match status" value="1"/>
</dbReference>
<protein>
    <submittedName>
        <fullName evidence="2">Helix-turn-helix domain-containing protein</fullName>
    </submittedName>
</protein>
<dbReference type="Pfam" id="PF12728">
    <property type="entry name" value="HTH_17"/>
    <property type="match status" value="1"/>
</dbReference>
<dbReference type="RefSeq" id="WP_192139808.1">
    <property type="nucleotide sequence ID" value="NZ_JACYXZ010000001.1"/>
</dbReference>
<evidence type="ECO:0000259" key="1">
    <source>
        <dbReference type="PROSITE" id="PS50937"/>
    </source>
</evidence>
<proteinExistence type="predicted"/>
<evidence type="ECO:0000313" key="2">
    <source>
        <dbReference type="EMBL" id="MBD8868285.1"/>
    </source>
</evidence>
<dbReference type="GO" id="GO:0003677">
    <property type="term" value="F:DNA binding"/>
    <property type="evidence" value="ECO:0007669"/>
    <property type="project" value="InterPro"/>
</dbReference>
<dbReference type="Proteomes" id="UP000616839">
    <property type="component" value="Unassembled WGS sequence"/>
</dbReference>
<keyword evidence="3" id="KW-1185">Reference proteome</keyword>
<dbReference type="InterPro" id="IPR009061">
    <property type="entry name" value="DNA-bd_dom_put_sf"/>
</dbReference>
<dbReference type="InterPro" id="IPR000551">
    <property type="entry name" value="MerR-type_HTH_dom"/>
</dbReference>
<feature type="domain" description="HTH merR-type" evidence="1">
    <location>
        <begin position="11"/>
        <end position="63"/>
    </location>
</feature>
<name>A0A927K5W3_9ACTN</name>
<accession>A0A927K5W3</accession>
<dbReference type="InterPro" id="IPR048048">
    <property type="entry name" value="BldC-like"/>
</dbReference>
<dbReference type="PROSITE" id="PS50937">
    <property type="entry name" value="HTH_MERR_2"/>
    <property type="match status" value="1"/>
</dbReference>
<dbReference type="Gene3D" id="1.10.1660.10">
    <property type="match status" value="1"/>
</dbReference>
<dbReference type="AlphaFoldDB" id="A0A927K5W3"/>
<dbReference type="NCBIfam" id="NF033787">
    <property type="entry name" value="HTH_BldC"/>
    <property type="match status" value="1"/>
</dbReference>
<dbReference type="GO" id="GO:0006355">
    <property type="term" value="P:regulation of DNA-templated transcription"/>
    <property type="evidence" value="ECO:0007669"/>
    <property type="project" value="InterPro"/>
</dbReference>
<organism evidence="2 3">
    <name type="scientific">Nocardioides donggukensis</name>
    <dbReference type="NCBI Taxonomy" id="2774019"/>
    <lineage>
        <taxon>Bacteria</taxon>
        <taxon>Bacillati</taxon>
        <taxon>Actinomycetota</taxon>
        <taxon>Actinomycetes</taxon>
        <taxon>Propionibacteriales</taxon>
        <taxon>Nocardioidaceae</taxon>
        <taxon>Nocardioides</taxon>
    </lineage>
</organism>
<dbReference type="CDD" id="cd04762">
    <property type="entry name" value="HTH_MerR-trunc"/>
    <property type="match status" value="1"/>
</dbReference>
<dbReference type="SUPFAM" id="SSF46955">
    <property type="entry name" value="Putative DNA-binding domain"/>
    <property type="match status" value="1"/>
</dbReference>
<reference evidence="2" key="1">
    <citation type="submission" date="2020-09" db="EMBL/GenBank/DDBJ databases">
        <title>Nocardioides sp. strain MJB4 16S ribosomal RNA gene Genome sequencing and assembly.</title>
        <authorList>
            <person name="Kim I."/>
        </authorList>
    </citation>
    <scope>NUCLEOTIDE SEQUENCE</scope>
    <source>
        <strain evidence="2">MJB4</strain>
    </source>
</reference>
<comment type="caution">
    <text evidence="2">The sequence shown here is derived from an EMBL/GenBank/DDBJ whole genome shotgun (WGS) entry which is preliminary data.</text>
</comment>
<dbReference type="EMBL" id="JACYXZ010000001">
    <property type="protein sequence ID" value="MBD8868285.1"/>
    <property type="molecule type" value="Genomic_DNA"/>
</dbReference>
<evidence type="ECO:0000313" key="3">
    <source>
        <dbReference type="Proteomes" id="UP000616839"/>
    </source>
</evidence>
<sequence length="63" mass="7149">MNARDTEAENLLTPSEVAALFRVDPKTVTRWAKAGKLSSIRTLGGHRRFRRAEVLELLDERQA</sequence>